<dbReference type="EMBL" id="DRNB01000244">
    <property type="protein sequence ID" value="HHJ64585.1"/>
    <property type="molecule type" value="Genomic_DNA"/>
</dbReference>
<proteinExistence type="predicted"/>
<protein>
    <submittedName>
        <fullName evidence="1">Carboxypeptidase regulatory-like domain-containing protein</fullName>
    </submittedName>
</protein>
<dbReference type="Gene3D" id="2.60.40.1120">
    <property type="entry name" value="Carboxypeptidase-like, regulatory domain"/>
    <property type="match status" value="1"/>
</dbReference>
<dbReference type="Proteomes" id="UP000885792">
    <property type="component" value="Unassembled WGS sequence"/>
</dbReference>
<organism evidence="1">
    <name type="scientific">Aquifex aeolicus</name>
    <dbReference type="NCBI Taxonomy" id="63363"/>
    <lineage>
        <taxon>Bacteria</taxon>
        <taxon>Pseudomonadati</taxon>
        <taxon>Aquificota</taxon>
        <taxon>Aquificia</taxon>
        <taxon>Aquificales</taxon>
        <taxon>Aquificaceae</taxon>
        <taxon>Aquifex</taxon>
    </lineage>
</organism>
<dbReference type="AlphaFoldDB" id="A0A7C5L5K1"/>
<dbReference type="GO" id="GO:0004180">
    <property type="term" value="F:carboxypeptidase activity"/>
    <property type="evidence" value="ECO:0007669"/>
    <property type="project" value="UniProtKB-KW"/>
</dbReference>
<evidence type="ECO:0000313" key="1">
    <source>
        <dbReference type="EMBL" id="HHJ64585.1"/>
    </source>
</evidence>
<gene>
    <name evidence="1" type="ORF">ENJ61_06720</name>
</gene>
<sequence length="240" mass="26968">MKVILTLLTLTGLLLAGTVKGRVVYKGGPPQKKVIEVTTDALVCGETVEVKLLERSPNGGVKNAVVWIEGAKGKLPQNRDVRISIKNCRVTPLVSVGFVGGSYIIRNEDPILHTIQLKLGLAYKKERKTRPLETGATIYNLALPRKDMEIRKPIRRYHRYQEKTGFIYVRSNAHPWIRGYIFVFDHPFADVTDGEGRFEIRGLPAGRYKLKVWQEAFGVKELEVEVKEDEVVELTVSLGG</sequence>
<comment type="caution">
    <text evidence="1">The sequence shown here is derived from an EMBL/GenBank/DDBJ whole genome shotgun (WGS) entry which is preliminary data.</text>
</comment>
<accession>A0A7C5L5K1</accession>
<dbReference type="InterPro" id="IPR008969">
    <property type="entry name" value="CarboxyPept-like_regulatory"/>
</dbReference>
<name>A0A7C5L5K1_AQUAO</name>
<dbReference type="SUPFAM" id="SSF49464">
    <property type="entry name" value="Carboxypeptidase regulatory domain-like"/>
    <property type="match status" value="1"/>
</dbReference>
<reference evidence="1" key="1">
    <citation type="journal article" date="2020" name="mSystems">
        <title>Genome- and Community-Level Interaction Insights into Carbon Utilization and Element Cycling Functions of Hydrothermarchaeota in Hydrothermal Sediment.</title>
        <authorList>
            <person name="Zhou Z."/>
            <person name="Liu Y."/>
            <person name="Xu W."/>
            <person name="Pan J."/>
            <person name="Luo Z.H."/>
            <person name="Li M."/>
        </authorList>
    </citation>
    <scope>NUCLEOTIDE SEQUENCE [LARGE SCALE GENOMIC DNA]</scope>
    <source>
        <strain evidence="1">HyVt-501</strain>
    </source>
</reference>
<keyword evidence="1" id="KW-0121">Carboxypeptidase</keyword>
<keyword evidence="1" id="KW-0378">Hydrolase</keyword>
<keyword evidence="1" id="KW-0645">Protease</keyword>